<evidence type="ECO:0000313" key="2">
    <source>
        <dbReference type="Proteomes" id="UP001596018"/>
    </source>
</evidence>
<organism evidence="1 2">
    <name type="scientific">Rhodanobacter ginsenosidimutans</name>
    <dbReference type="NCBI Taxonomy" id="490571"/>
    <lineage>
        <taxon>Bacteria</taxon>
        <taxon>Pseudomonadati</taxon>
        <taxon>Pseudomonadota</taxon>
        <taxon>Gammaproteobacteria</taxon>
        <taxon>Lysobacterales</taxon>
        <taxon>Rhodanobacteraceae</taxon>
        <taxon>Rhodanobacter</taxon>
    </lineage>
</organism>
<evidence type="ECO:0008006" key="3">
    <source>
        <dbReference type="Google" id="ProtNLM"/>
    </source>
</evidence>
<evidence type="ECO:0000313" key="1">
    <source>
        <dbReference type="EMBL" id="MFC5441475.1"/>
    </source>
</evidence>
<dbReference type="Proteomes" id="UP001596018">
    <property type="component" value="Unassembled WGS sequence"/>
</dbReference>
<accession>A0ABW0JZW5</accession>
<dbReference type="InterPro" id="IPR036597">
    <property type="entry name" value="Fido-like_dom_sf"/>
</dbReference>
<dbReference type="EMBL" id="JBHSMM010000006">
    <property type="protein sequence ID" value="MFC5441475.1"/>
    <property type="molecule type" value="Genomic_DNA"/>
</dbReference>
<comment type="caution">
    <text evidence="1">The sequence shown here is derived from an EMBL/GenBank/DDBJ whole genome shotgun (WGS) entry which is preliminary data.</text>
</comment>
<dbReference type="RefSeq" id="WP_056085504.1">
    <property type="nucleotide sequence ID" value="NZ_JALBWS010000009.1"/>
</dbReference>
<keyword evidence="2" id="KW-1185">Reference proteome</keyword>
<sequence length="282" mass="31177">MSIFTSKKVTWRRGIQAHVDSRREFGQLERLIGRENAKRFLETVYDKWTQNFKIDTLKASDTAMFMKTERENFTNRKQYVDSLVPQCNSGALGTVLNANLRAVGDYYKNPSGGGLAGRALAIDQAANWICGNYTAGLASTRDLLSKYIPVTGGHPGPMGMALGRTTQPLRKIYKRIMPDAAPYRINLMGGAKYPSTIGGSVLLDHILGLTSGCGDNTWPAFGDAQWESIAMFYMTSIVHVQGFPDGNKRTGHIAYSIVLIKGTHQFKAPTLAKENELFRMNG</sequence>
<name>A0ABW0JZW5_9GAMM</name>
<dbReference type="Gene3D" id="1.10.3290.10">
    <property type="entry name" value="Fido-like domain"/>
    <property type="match status" value="1"/>
</dbReference>
<reference evidence="2" key="1">
    <citation type="journal article" date="2019" name="Int. J. Syst. Evol. Microbiol.">
        <title>The Global Catalogue of Microorganisms (GCM) 10K type strain sequencing project: providing services to taxonomists for standard genome sequencing and annotation.</title>
        <authorList>
            <consortium name="The Broad Institute Genomics Platform"/>
            <consortium name="The Broad Institute Genome Sequencing Center for Infectious Disease"/>
            <person name="Wu L."/>
            <person name="Ma J."/>
        </authorList>
    </citation>
    <scope>NUCLEOTIDE SEQUENCE [LARGE SCALE GENOMIC DNA]</scope>
    <source>
        <strain evidence="2">KACC 12822</strain>
    </source>
</reference>
<gene>
    <name evidence="1" type="ORF">ACFPK0_15790</name>
</gene>
<protein>
    <recommendedName>
        <fullName evidence="3">Fido domain-containing protein</fullName>
    </recommendedName>
</protein>
<proteinExistence type="predicted"/>